<dbReference type="AlphaFoldDB" id="A0A1F6DU30"/>
<dbReference type="Gene3D" id="3.30.1490.300">
    <property type="match status" value="1"/>
</dbReference>
<dbReference type="InterPro" id="IPR050696">
    <property type="entry name" value="FtsA/MreB"/>
</dbReference>
<dbReference type="Proteomes" id="UP000177232">
    <property type="component" value="Unassembled WGS sequence"/>
</dbReference>
<reference evidence="1 2" key="1">
    <citation type="journal article" date="2016" name="Nat. Commun.">
        <title>Thousands of microbial genomes shed light on interconnected biogeochemical processes in an aquifer system.</title>
        <authorList>
            <person name="Anantharaman K."/>
            <person name="Brown C.T."/>
            <person name="Hug L.A."/>
            <person name="Sharon I."/>
            <person name="Castelle C.J."/>
            <person name="Probst A.J."/>
            <person name="Thomas B.C."/>
            <person name="Singh A."/>
            <person name="Wilkins M.J."/>
            <person name="Karaoz U."/>
            <person name="Brodie E.L."/>
            <person name="Williams K.H."/>
            <person name="Hubbard S.S."/>
            <person name="Banfield J.F."/>
        </authorList>
    </citation>
    <scope>NUCLEOTIDE SEQUENCE [LARGE SCALE GENOMIC DNA]</scope>
</reference>
<dbReference type="InterPro" id="IPR005883">
    <property type="entry name" value="PilM"/>
</dbReference>
<evidence type="ECO:0000313" key="2">
    <source>
        <dbReference type="Proteomes" id="UP000177232"/>
    </source>
</evidence>
<dbReference type="PANTHER" id="PTHR32432">
    <property type="entry name" value="CELL DIVISION PROTEIN FTSA-RELATED"/>
    <property type="match status" value="1"/>
</dbReference>
<comment type="caution">
    <text evidence="1">The sequence shown here is derived from an EMBL/GenBank/DDBJ whole genome shotgun (WGS) entry which is preliminary data.</text>
</comment>
<proteinExistence type="predicted"/>
<dbReference type="STRING" id="1798496.A3C94_01475"/>
<protein>
    <recommendedName>
        <fullName evidence="3">SHS2 domain-containing protein</fullName>
    </recommendedName>
</protein>
<organism evidence="1 2">
    <name type="scientific">Candidatus Kaiserbacteria bacterium RIFCSPHIGHO2_02_FULL_55_17</name>
    <dbReference type="NCBI Taxonomy" id="1798496"/>
    <lineage>
        <taxon>Bacteria</taxon>
        <taxon>Candidatus Kaiseribacteriota</taxon>
    </lineage>
</organism>
<gene>
    <name evidence="1" type="ORF">A3C94_01475</name>
</gene>
<dbReference type="Pfam" id="PF11104">
    <property type="entry name" value="PilM_2"/>
    <property type="match status" value="1"/>
</dbReference>
<accession>A0A1F6DU30</accession>
<evidence type="ECO:0008006" key="3">
    <source>
        <dbReference type="Google" id="ProtNLM"/>
    </source>
</evidence>
<dbReference type="Gene3D" id="3.30.420.40">
    <property type="match status" value="2"/>
</dbReference>
<sequence>MLSVFGERLRAAFVPPRYIAPSFSGIDLSASGVKAVRLTPGARGLTLASYTEARLSAGAFTDGEIIDRAETVAVLTTAARDADISTANAALPESKSYLFETAIQGSRKVEWRTAIEQHLDELVPLPPPETAFDFVNMGQDTQGNTLVAGVGFARRIVDETLSVFDEANIGVCALEDEPFAVARALIPAGDPSTVLIIDVGKTTTKMAIIAGRIPRLATTIGIGGHALTLAVQKYFGVTEAEARKVKAERGIVPAPGNEDYLAAMLSTVSAISDEISRRFEYWQEKATLRGTHEPVSRVILAGGNASVRGLPEYLESSLRVPVTTGDVFTNLASRDAWIPELDYTESLAYATAIGLALRDDARRYL</sequence>
<dbReference type="EMBL" id="MFLJ01000006">
    <property type="protein sequence ID" value="OGG64944.1"/>
    <property type="molecule type" value="Genomic_DNA"/>
</dbReference>
<dbReference type="InterPro" id="IPR043129">
    <property type="entry name" value="ATPase_NBD"/>
</dbReference>
<evidence type="ECO:0000313" key="1">
    <source>
        <dbReference type="EMBL" id="OGG64944.1"/>
    </source>
</evidence>
<dbReference type="PANTHER" id="PTHR32432:SF3">
    <property type="entry name" value="ETHANOLAMINE UTILIZATION PROTEIN EUTJ"/>
    <property type="match status" value="1"/>
</dbReference>
<name>A0A1F6DU30_9BACT</name>
<dbReference type="SUPFAM" id="SSF53067">
    <property type="entry name" value="Actin-like ATPase domain"/>
    <property type="match status" value="1"/>
</dbReference>
<dbReference type="CDD" id="cd24049">
    <property type="entry name" value="ASKHA_NBD_PilM"/>
    <property type="match status" value="1"/>
</dbReference>